<dbReference type="AlphaFoldDB" id="A0A485PJD2"/>
<dbReference type="SUPFAM" id="SSF50729">
    <property type="entry name" value="PH domain-like"/>
    <property type="match status" value="1"/>
</dbReference>
<organism evidence="1 2">
    <name type="scientific">Lynx pardinus</name>
    <name type="common">Iberian lynx</name>
    <name type="synonym">Felis pardina</name>
    <dbReference type="NCBI Taxonomy" id="191816"/>
    <lineage>
        <taxon>Eukaryota</taxon>
        <taxon>Metazoa</taxon>
        <taxon>Chordata</taxon>
        <taxon>Craniata</taxon>
        <taxon>Vertebrata</taxon>
        <taxon>Euteleostomi</taxon>
        <taxon>Mammalia</taxon>
        <taxon>Eutheria</taxon>
        <taxon>Laurasiatheria</taxon>
        <taxon>Carnivora</taxon>
        <taxon>Feliformia</taxon>
        <taxon>Felidae</taxon>
        <taxon>Felinae</taxon>
        <taxon>Lynx</taxon>
    </lineage>
</organism>
<reference evidence="1 2" key="1">
    <citation type="submission" date="2019-01" db="EMBL/GenBank/DDBJ databases">
        <authorList>
            <person name="Alioto T."/>
            <person name="Alioto T."/>
        </authorList>
    </citation>
    <scope>NUCLEOTIDE SEQUENCE [LARGE SCALE GENOMIC DNA]</scope>
</reference>
<gene>
    <name evidence="1" type="ORF">LYPA_23C008273</name>
</gene>
<sequence length="112" mass="12162">MLSDSHGVETIRDILPDTSLGGPSFFKIITAKAVLKLQAGNAEEAALWRELVRKVLASYLETAEEAVTLGGSLDENCQEVLKFATRENGFLLRYLVAIPTEKGLDSQGCFCA</sequence>
<dbReference type="InterPro" id="IPR051366">
    <property type="entry name" value="DEF8"/>
</dbReference>
<name>A0A485PJD2_LYNPA</name>
<evidence type="ECO:0000313" key="2">
    <source>
        <dbReference type="Proteomes" id="UP000386466"/>
    </source>
</evidence>
<dbReference type="EMBL" id="CAAGRJ010031918">
    <property type="protein sequence ID" value="VFV42342.1"/>
    <property type="molecule type" value="Genomic_DNA"/>
</dbReference>
<proteinExistence type="predicted"/>
<protein>
    <submittedName>
        <fullName evidence="1">Pleckstrin homology</fullName>
    </submittedName>
</protein>
<dbReference type="PANTHER" id="PTHR12326">
    <property type="entry name" value="PLECKSTRIN HOMOLOGY DOMAIN CONTAINING PROTEIN"/>
    <property type="match status" value="1"/>
</dbReference>
<evidence type="ECO:0000313" key="1">
    <source>
        <dbReference type="EMBL" id="VFV42342.1"/>
    </source>
</evidence>
<keyword evidence="2" id="KW-1185">Reference proteome</keyword>
<dbReference type="Proteomes" id="UP000386466">
    <property type="component" value="Unassembled WGS sequence"/>
</dbReference>
<dbReference type="PANTHER" id="PTHR12326:SF5">
    <property type="entry name" value="PLECKSTRIN HOMOLOGY DOMAIN-CONTAINING FAMILY M MEMBER 1"/>
    <property type="match status" value="1"/>
</dbReference>
<feature type="non-terminal residue" evidence="1">
    <location>
        <position position="112"/>
    </location>
</feature>
<accession>A0A485PJD2</accession>